<evidence type="ECO:0000313" key="3">
    <source>
        <dbReference type="Proteomes" id="UP000263642"/>
    </source>
</evidence>
<evidence type="ECO:0000313" key="2">
    <source>
        <dbReference type="EMBL" id="HCO23916.1"/>
    </source>
</evidence>
<dbReference type="Proteomes" id="UP000263642">
    <property type="component" value="Unassembled WGS sequence"/>
</dbReference>
<dbReference type="InterPro" id="IPR001387">
    <property type="entry name" value="Cro/C1-type_HTH"/>
</dbReference>
<accession>A0A3D3R5Q6</accession>
<organism evidence="2 3">
    <name type="scientific">Gimesia maris</name>
    <dbReference type="NCBI Taxonomy" id="122"/>
    <lineage>
        <taxon>Bacteria</taxon>
        <taxon>Pseudomonadati</taxon>
        <taxon>Planctomycetota</taxon>
        <taxon>Planctomycetia</taxon>
        <taxon>Planctomycetales</taxon>
        <taxon>Planctomycetaceae</taxon>
        <taxon>Gimesia</taxon>
    </lineage>
</organism>
<protein>
    <recommendedName>
        <fullName evidence="1">HTH cro/C1-type domain-containing protein</fullName>
    </recommendedName>
</protein>
<reference evidence="2 3" key="1">
    <citation type="journal article" date="2018" name="Nat. Biotechnol.">
        <title>A standardized bacterial taxonomy based on genome phylogeny substantially revises the tree of life.</title>
        <authorList>
            <person name="Parks D.H."/>
            <person name="Chuvochina M."/>
            <person name="Waite D.W."/>
            <person name="Rinke C."/>
            <person name="Skarshewski A."/>
            <person name="Chaumeil P.A."/>
            <person name="Hugenholtz P."/>
        </authorList>
    </citation>
    <scope>NUCLEOTIDE SEQUENCE [LARGE SCALE GENOMIC DNA]</scope>
    <source>
        <strain evidence="2">UBA9375</strain>
    </source>
</reference>
<dbReference type="PROSITE" id="PS50943">
    <property type="entry name" value="HTH_CROC1"/>
    <property type="match status" value="1"/>
</dbReference>
<evidence type="ECO:0000259" key="1">
    <source>
        <dbReference type="PROSITE" id="PS50943"/>
    </source>
</evidence>
<sequence length="78" mass="9188">MVFRLKKSLLLPRMPDVTNKTLIQLMDEHRLSLNQVAEMLHVSPKTVQHWRMKKDATGYRRMPTSQIELLQFKLTVAV</sequence>
<comment type="caution">
    <text evidence="2">The sequence shown here is derived from an EMBL/GenBank/DDBJ whole genome shotgun (WGS) entry which is preliminary data.</text>
</comment>
<dbReference type="SUPFAM" id="SSF46955">
    <property type="entry name" value="Putative DNA-binding domain"/>
    <property type="match status" value="1"/>
</dbReference>
<name>A0A3D3R5Q6_9PLAN</name>
<dbReference type="EMBL" id="DQAY01000074">
    <property type="protein sequence ID" value="HCO23916.1"/>
    <property type="molecule type" value="Genomic_DNA"/>
</dbReference>
<proteinExistence type="predicted"/>
<dbReference type="AlphaFoldDB" id="A0A3D3R5Q6"/>
<feature type="domain" description="HTH cro/C1-type" evidence="1">
    <location>
        <begin position="22"/>
        <end position="50"/>
    </location>
</feature>
<gene>
    <name evidence="2" type="ORF">DIT97_13020</name>
</gene>
<dbReference type="InterPro" id="IPR009061">
    <property type="entry name" value="DNA-bd_dom_put_sf"/>
</dbReference>